<reference evidence="6" key="1">
    <citation type="journal article" date="2015" name="Genome Announc.">
        <title>Genome sequence of the AIDS-associated pathogen Penicillium marneffei (ATCC18224) and its near taxonomic relative Talaromyces stipitatus (ATCC10500).</title>
        <authorList>
            <person name="Nierman W.C."/>
            <person name="Fedorova-Abrams N.D."/>
            <person name="Andrianopoulos A."/>
        </authorList>
    </citation>
    <scope>NUCLEOTIDE SEQUENCE [LARGE SCALE GENOMIC DNA]</scope>
    <source>
        <strain evidence="6">ATCC 10500 / CBS 375.48 / QM 6759 / NRRL 1006</strain>
    </source>
</reference>
<evidence type="ECO:0000256" key="1">
    <source>
        <dbReference type="ARBA" id="ARBA00022884"/>
    </source>
</evidence>
<dbReference type="Pfam" id="PF05383">
    <property type="entry name" value="La"/>
    <property type="match status" value="1"/>
</dbReference>
<sequence length="823" mass="89524">MATTAIKPEVSTFSYAQAAKGLAASSTSQNAKTTDQSGKSTQDSEVTKSSGPEHTANSVSAESSRLSEKAESIADHESKSATTGSTKNAVSGASSPSFGTASTSTLAKEDEIPTITNGDSHWENKSQASATADKSNTNNDKDEKKDDSAKPADKNLPLKELKAAPPPAVNVWQQRKEAQEAKAKASAAMLKSANTATKAIPSKPASPALDTTKAANKKKTANDSQADASSSVNKDRKRVENGKLREEESDIAPPPVADSTAWPTPQTALGEEKRKAQEKNDKSEKVEKTPAPRGKEKWTPVQYVPTAVFNTPLPSGARRGGRASRGGREGGRGGAHSSNSTANNSTTAPGDAKSAATQPNQAQPKQHASLPDRGRNEGGLARANSLPAQARKPVTTEANAQQGEQRRFPPNSERPRVDTRPKATEENNAAPNGTAYPPVDAAAKTYREPRSAKAPEFIPAHKASDHSPRSGSSPSDAQGNGRFVPNHERRFDNTKSVDTSRDVNGFVPRDREFKDYTREKGEYQRDHQKERGESRPERGRGTYRGRGNHSYNSPHNQHFQNSQVPQHPFVPKSFSAGDRQRSQHQNFQNGTQPQHVNHRLSLRSPPMPNSAGLYSAYPVPDINTMYPSYHVAPGPMSAIPYQPYMEPFNLFTLIQMQLEYYFSVDNLCKDLYLRKHMDSQGFVRLSFIAGFKRIRNLTEDFEMLRHCGRQLRNAEYILSEDGLDLLRPREKWEHWVLPMDQRDSSAQNDGNAAAALHPIEGNNFAAPVANGVNHNDYQGAPNGLPNGVHEQADPQTTLSSAAPEFTPYVAVGDHNENPNGTAQ</sequence>
<dbReference type="EMBL" id="EQ962652">
    <property type="protein sequence ID" value="EED24021.1"/>
    <property type="molecule type" value="Genomic_DNA"/>
</dbReference>
<feature type="compositionally biased region" description="Polar residues" evidence="3">
    <location>
        <begin position="114"/>
        <end position="132"/>
    </location>
</feature>
<dbReference type="InterPro" id="IPR036388">
    <property type="entry name" value="WH-like_DNA-bd_sf"/>
</dbReference>
<feature type="compositionally biased region" description="Basic and acidic residues" evidence="3">
    <location>
        <begin position="233"/>
        <end position="246"/>
    </location>
</feature>
<dbReference type="AlphaFoldDB" id="B8LVK2"/>
<feature type="compositionally biased region" description="Polar residues" evidence="3">
    <location>
        <begin position="549"/>
        <end position="565"/>
    </location>
</feature>
<feature type="compositionally biased region" description="Basic and acidic residues" evidence="3">
    <location>
        <begin position="508"/>
        <end position="540"/>
    </location>
</feature>
<dbReference type="GO" id="GO:0005829">
    <property type="term" value="C:cytosol"/>
    <property type="evidence" value="ECO:0007669"/>
    <property type="project" value="TreeGrafter"/>
</dbReference>
<dbReference type="GO" id="GO:0045727">
    <property type="term" value="P:positive regulation of translation"/>
    <property type="evidence" value="ECO:0007669"/>
    <property type="project" value="TreeGrafter"/>
</dbReference>
<dbReference type="Proteomes" id="UP000001745">
    <property type="component" value="Unassembled WGS sequence"/>
</dbReference>
<feature type="region of interest" description="Disordered" evidence="3">
    <location>
        <begin position="19"/>
        <end position="607"/>
    </location>
</feature>
<dbReference type="PANTHER" id="PTHR22792">
    <property type="entry name" value="LUPUS LA PROTEIN-RELATED"/>
    <property type="match status" value="1"/>
</dbReference>
<dbReference type="PhylomeDB" id="B8LVK2"/>
<dbReference type="OrthoDB" id="340227at2759"/>
<organism evidence="5 6">
    <name type="scientific">Talaromyces stipitatus (strain ATCC 10500 / CBS 375.48 / QM 6759 / NRRL 1006)</name>
    <name type="common">Penicillium stipitatum</name>
    <dbReference type="NCBI Taxonomy" id="441959"/>
    <lineage>
        <taxon>Eukaryota</taxon>
        <taxon>Fungi</taxon>
        <taxon>Dikarya</taxon>
        <taxon>Ascomycota</taxon>
        <taxon>Pezizomycotina</taxon>
        <taxon>Eurotiomycetes</taxon>
        <taxon>Eurotiomycetidae</taxon>
        <taxon>Eurotiales</taxon>
        <taxon>Trichocomaceae</taxon>
        <taxon>Talaromyces</taxon>
        <taxon>Talaromyces sect. Talaromyces</taxon>
    </lineage>
</organism>
<dbReference type="eggNOG" id="KOG2590">
    <property type="taxonomic scope" value="Eukaryota"/>
</dbReference>
<evidence type="ECO:0000313" key="5">
    <source>
        <dbReference type="EMBL" id="EED24021.1"/>
    </source>
</evidence>
<feature type="compositionally biased region" description="Polar residues" evidence="3">
    <location>
        <begin position="80"/>
        <end position="106"/>
    </location>
</feature>
<feature type="compositionally biased region" description="Basic and acidic residues" evidence="3">
    <location>
        <begin position="270"/>
        <end position="298"/>
    </location>
</feature>
<feature type="domain" description="HTH La-type RNA-binding" evidence="4">
    <location>
        <begin position="644"/>
        <end position="735"/>
    </location>
</feature>
<gene>
    <name evidence="5" type="ORF">TSTA_074060</name>
</gene>
<evidence type="ECO:0000313" key="6">
    <source>
        <dbReference type="Proteomes" id="UP000001745"/>
    </source>
</evidence>
<accession>B8LVK2</accession>
<feature type="compositionally biased region" description="Polar residues" evidence="3">
    <location>
        <begin position="583"/>
        <end position="595"/>
    </location>
</feature>
<name>B8LVK2_TALSN</name>
<dbReference type="SMART" id="SM00715">
    <property type="entry name" value="LA"/>
    <property type="match status" value="1"/>
</dbReference>
<dbReference type="RefSeq" id="XP_002341408.1">
    <property type="nucleotide sequence ID" value="XM_002341367.1"/>
</dbReference>
<dbReference type="InterPro" id="IPR006630">
    <property type="entry name" value="La_HTH"/>
</dbReference>
<dbReference type="VEuPathDB" id="FungiDB:TSTA_074060"/>
<dbReference type="STRING" id="441959.B8LVK2"/>
<feature type="compositionally biased region" description="Basic and acidic residues" evidence="3">
    <location>
        <begin position="65"/>
        <end position="79"/>
    </location>
</feature>
<feature type="compositionally biased region" description="Low complexity" evidence="3">
    <location>
        <begin position="184"/>
        <end position="193"/>
    </location>
</feature>
<dbReference type="OMA" id="WPTPQVA"/>
<feature type="compositionally biased region" description="Polar residues" evidence="3">
    <location>
        <begin position="223"/>
        <end position="232"/>
    </location>
</feature>
<dbReference type="GO" id="GO:0010494">
    <property type="term" value="C:cytoplasmic stress granule"/>
    <property type="evidence" value="ECO:0007669"/>
    <property type="project" value="TreeGrafter"/>
</dbReference>
<feature type="compositionally biased region" description="Basic and acidic residues" evidence="3">
    <location>
        <begin position="139"/>
        <end position="162"/>
    </location>
</feature>
<feature type="compositionally biased region" description="Basic and acidic residues" evidence="3">
    <location>
        <begin position="485"/>
        <end position="501"/>
    </location>
</feature>
<dbReference type="Gene3D" id="1.10.10.10">
    <property type="entry name" value="Winged helix-like DNA-binding domain superfamily/Winged helix DNA-binding domain"/>
    <property type="match status" value="1"/>
</dbReference>
<evidence type="ECO:0000256" key="3">
    <source>
        <dbReference type="SAM" id="MobiDB-lite"/>
    </source>
</evidence>
<evidence type="ECO:0000259" key="4">
    <source>
        <dbReference type="PROSITE" id="PS50961"/>
    </source>
</evidence>
<dbReference type="GeneID" id="8102439"/>
<keyword evidence="6" id="KW-1185">Reference proteome</keyword>
<dbReference type="GO" id="GO:0003723">
    <property type="term" value="F:RNA binding"/>
    <property type="evidence" value="ECO:0007669"/>
    <property type="project" value="UniProtKB-UniRule"/>
</dbReference>
<dbReference type="PROSITE" id="PS50961">
    <property type="entry name" value="HTH_LA"/>
    <property type="match status" value="1"/>
</dbReference>
<dbReference type="HOGENOM" id="CLU_005100_0_1_1"/>
<dbReference type="PANTHER" id="PTHR22792:SF132">
    <property type="entry name" value="LA-RELATED PROTEIN 1"/>
    <property type="match status" value="1"/>
</dbReference>
<dbReference type="CDD" id="cd07323">
    <property type="entry name" value="LAM"/>
    <property type="match status" value="1"/>
</dbReference>
<protein>
    <submittedName>
        <fullName evidence="5">La domain family</fullName>
    </submittedName>
</protein>
<feature type="compositionally biased region" description="Polar residues" evidence="3">
    <location>
        <begin position="355"/>
        <end position="366"/>
    </location>
</feature>
<evidence type="ECO:0000256" key="2">
    <source>
        <dbReference type="PROSITE-ProRule" id="PRU00332"/>
    </source>
</evidence>
<dbReference type="InterPro" id="IPR045180">
    <property type="entry name" value="La_dom_prot"/>
</dbReference>
<feature type="compositionally biased region" description="Polar residues" evidence="3">
    <location>
        <begin position="24"/>
        <end position="64"/>
    </location>
</feature>
<feature type="compositionally biased region" description="Basic and acidic residues" evidence="3">
    <location>
        <begin position="413"/>
        <end position="425"/>
    </location>
</feature>
<feature type="compositionally biased region" description="Low complexity" evidence="3">
    <location>
        <begin position="335"/>
        <end position="348"/>
    </location>
</feature>
<dbReference type="InterPro" id="IPR036390">
    <property type="entry name" value="WH_DNA-bd_sf"/>
</dbReference>
<proteinExistence type="predicted"/>
<keyword evidence="1 2" id="KW-0694">RNA-binding</keyword>
<feature type="compositionally biased region" description="Basic and acidic residues" evidence="3">
    <location>
        <begin position="174"/>
        <end position="183"/>
    </location>
</feature>
<dbReference type="SUPFAM" id="SSF46785">
    <property type="entry name" value="Winged helix' DNA-binding domain"/>
    <property type="match status" value="1"/>
</dbReference>
<feature type="region of interest" description="Disordered" evidence="3">
    <location>
        <begin position="776"/>
        <end position="803"/>
    </location>
</feature>
<dbReference type="InParanoid" id="B8LVK2"/>